<proteinExistence type="predicted"/>
<protein>
    <submittedName>
        <fullName evidence="1">Uncharacterized protein</fullName>
    </submittedName>
</protein>
<gene>
    <name evidence="1" type="ORF">BpHYR1_047856</name>
</gene>
<keyword evidence="2" id="KW-1185">Reference proteome</keyword>
<evidence type="ECO:0000313" key="2">
    <source>
        <dbReference type="Proteomes" id="UP000276133"/>
    </source>
</evidence>
<reference evidence="1 2" key="1">
    <citation type="journal article" date="2018" name="Sci. Rep.">
        <title>Genomic signatures of local adaptation to the degree of environmental predictability in rotifers.</title>
        <authorList>
            <person name="Franch-Gras L."/>
            <person name="Hahn C."/>
            <person name="Garcia-Roger E.M."/>
            <person name="Carmona M.J."/>
            <person name="Serra M."/>
            <person name="Gomez A."/>
        </authorList>
    </citation>
    <scope>NUCLEOTIDE SEQUENCE [LARGE SCALE GENOMIC DNA]</scope>
    <source>
        <strain evidence="1">HYR1</strain>
    </source>
</reference>
<name>A0A3M7PXK5_BRAPC</name>
<dbReference type="Proteomes" id="UP000276133">
    <property type="component" value="Unassembled WGS sequence"/>
</dbReference>
<organism evidence="1 2">
    <name type="scientific">Brachionus plicatilis</name>
    <name type="common">Marine rotifer</name>
    <name type="synonym">Brachionus muelleri</name>
    <dbReference type="NCBI Taxonomy" id="10195"/>
    <lineage>
        <taxon>Eukaryota</taxon>
        <taxon>Metazoa</taxon>
        <taxon>Spiralia</taxon>
        <taxon>Gnathifera</taxon>
        <taxon>Rotifera</taxon>
        <taxon>Eurotatoria</taxon>
        <taxon>Monogononta</taxon>
        <taxon>Pseudotrocha</taxon>
        <taxon>Ploima</taxon>
        <taxon>Brachionidae</taxon>
        <taxon>Brachionus</taxon>
    </lineage>
</organism>
<evidence type="ECO:0000313" key="1">
    <source>
        <dbReference type="EMBL" id="RNA03733.1"/>
    </source>
</evidence>
<comment type="caution">
    <text evidence="1">The sequence shown here is derived from an EMBL/GenBank/DDBJ whole genome shotgun (WGS) entry which is preliminary data.</text>
</comment>
<dbReference type="AlphaFoldDB" id="A0A3M7PXK5"/>
<dbReference type="EMBL" id="REGN01008382">
    <property type="protein sequence ID" value="RNA03733.1"/>
    <property type="molecule type" value="Genomic_DNA"/>
</dbReference>
<sequence length="61" mass="6847">MANGYKIVRLVRFGSADGSIRFGWYGCFGSAPFMVRFCWYGSAPLLVRYGAAYGTVRRSRP</sequence>
<accession>A0A3M7PXK5</accession>